<dbReference type="Pfam" id="PF02259">
    <property type="entry name" value="FAT"/>
    <property type="match status" value="1"/>
</dbReference>
<dbReference type="SUPFAM" id="SSF56112">
    <property type="entry name" value="Protein kinase-like (PK-like)"/>
    <property type="match status" value="1"/>
</dbReference>
<dbReference type="OMA" id="CLDLYGQ"/>
<evidence type="ECO:0000259" key="5">
    <source>
        <dbReference type="PROSITE" id="PS51190"/>
    </source>
</evidence>
<dbReference type="InterPro" id="IPR046805">
    <property type="entry name" value="Tra1_ring"/>
</dbReference>
<evidence type="ECO:0000313" key="7">
    <source>
        <dbReference type="Proteomes" id="UP000009022"/>
    </source>
</evidence>
<dbReference type="PANTHER" id="PTHR11139">
    <property type="entry name" value="ATAXIA TELANGIECTASIA MUTATED ATM -RELATED"/>
    <property type="match status" value="1"/>
</dbReference>
<dbReference type="InterPro" id="IPR016024">
    <property type="entry name" value="ARM-type_fold"/>
</dbReference>
<dbReference type="InterPro" id="IPR050517">
    <property type="entry name" value="DDR_Repair_Kinase"/>
</dbReference>
<dbReference type="GO" id="GO:0005634">
    <property type="term" value="C:nucleus"/>
    <property type="evidence" value="ECO:0000318"/>
    <property type="project" value="GO_Central"/>
</dbReference>
<dbReference type="PROSITE" id="PS50290">
    <property type="entry name" value="PI3_4_KINASE_3"/>
    <property type="match status" value="1"/>
</dbReference>
<evidence type="ECO:0008006" key="8">
    <source>
        <dbReference type="Google" id="ProtNLM"/>
    </source>
</evidence>
<dbReference type="eggNOG" id="KOG0889">
    <property type="taxonomic scope" value="Eukaryota"/>
</dbReference>
<reference evidence="6 7" key="1">
    <citation type="journal article" date="2008" name="Nature">
        <title>The Trichoplax genome and the nature of placozoans.</title>
        <authorList>
            <person name="Srivastava M."/>
            <person name="Begovic E."/>
            <person name="Chapman J."/>
            <person name="Putnam N.H."/>
            <person name="Hellsten U."/>
            <person name="Kawashima T."/>
            <person name="Kuo A."/>
            <person name="Mitros T."/>
            <person name="Salamov A."/>
            <person name="Carpenter M.L."/>
            <person name="Signorovitch A.Y."/>
            <person name="Moreno M.A."/>
            <person name="Kamm K."/>
            <person name="Grimwood J."/>
            <person name="Schmutz J."/>
            <person name="Shapiro H."/>
            <person name="Grigoriev I.V."/>
            <person name="Buss L.W."/>
            <person name="Schierwater B."/>
            <person name="Dellaporta S.L."/>
            <person name="Rokhsar D.S."/>
        </authorList>
    </citation>
    <scope>NUCLEOTIDE SEQUENCE [LARGE SCALE GENOMIC DNA]</scope>
    <source>
        <strain evidence="6 7">Grell-BS-1999</strain>
    </source>
</reference>
<feature type="region of interest" description="Disordered" evidence="2">
    <location>
        <begin position="467"/>
        <end position="493"/>
    </location>
</feature>
<dbReference type="PROSITE" id="PS51189">
    <property type="entry name" value="FAT"/>
    <property type="match status" value="1"/>
</dbReference>
<dbReference type="GeneID" id="6751921"/>
<dbReference type="InParanoid" id="B3RQK5"/>
<dbReference type="Pfam" id="PF20175">
    <property type="entry name" value="Tra1_central"/>
    <property type="match status" value="1"/>
</dbReference>
<dbReference type="InterPro" id="IPR000403">
    <property type="entry name" value="PI3/4_kinase_cat_dom"/>
</dbReference>
<dbReference type="Proteomes" id="UP000009022">
    <property type="component" value="Unassembled WGS sequence"/>
</dbReference>
<dbReference type="GO" id="GO:0006355">
    <property type="term" value="P:regulation of DNA-templated transcription"/>
    <property type="evidence" value="ECO:0000318"/>
    <property type="project" value="GO_Central"/>
</dbReference>
<feature type="domain" description="FATC" evidence="5">
    <location>
        <begin position="3704"/>
        <end position="3736"/>
    </location>
</feature>
<dbReference type="CDD" id="cd05163">
    <property type="entry name" value="PIKK_TRRAP"/>
    <property type="match status" value="1"/>
</dbReference>
<dbReference type="RefSeq" id="XP_002111258.1">
    <property type="nucleotide sequence ID" value="XM_002111222.1"/>
</dbReference>
<dbReference type="KEGG" id="tad:TRIADDRAFT_23101"/>
<dbReference type="InterPro" id="IPR046807">
    <property type="entry name" value="Tra1_central"/>
</dbReference>
<dbReference type="PROSITE" id="PS51190">
    <property type="entry name" value="FATC"/>
    <property type="match status" value="1"/>
</dbReference>
<dbReference type="SMART" id="SM00146">
    <property type="entry name" value="PI3Kc"/>
    <property type="match status" value="1"/>
</dbReference>
<evidence type="ECO:0000259" key="4">
    <source>
        <dbReference type="PROSITE" id="PS51189"/>
    </source>
</evidence>
<name>B3RQK5_TRIAD</name>
<feature type="domain" description="FAT" evidence="4">
    <location>
        <begin position="2577"/>
        <end position="3146"/>
    </location>
</feature>
<proteinExistence type="inferred from homology"/>
<dbReference type="EMBL" id="DS985243">
    <property type="protein sequence ID" value="EDV27262.1"/>
    <property type="molecule type" value="Genomic_DNA"/>
</dbReference>
<evidence type="ECO:0000256" key="1">
    <source>
        <dbReference type="ARBA" id="ARBA00007234"/>
    </source>
</evidence>
<dbReference type="InterPro" id="IPR011989">
    <property type="entry name" value="ARM-like"/>
</dbReference>
<dbReference type="InterPro" id="IPR011009">
    <property type="entry name" value="Kinase-like_dom_sf"/>
</dbReference>
<dbReference type="SUPFAM" id="SSF48371">
    <property type="entry name" value="ARM repeat"/>
    <property type="match status" value="2"/>
</dbReference>
<dbReference type="Gene3D" id="1.25.10.10">
    <property type="entry name" value="Leucine-rich Repeat Variant"/>
    <property type="match status" value="1"/>
</dbReference>
<evidence type="ECO:0000259" key="3">
    <source>
        <dbReference type="PROSITE" id="PS50290"/>
    </source>
</evidence>
<accession>B3RQK5</accession>
<dbReference type="HOGENOM" id="CLU_000129_1_0_1"/>
<dbReference type="InterPro" id="IPR003151">
    <property type="entry name" value="PIK-rel_kinase_FAT"/>
</dbReference>
<dbReference type="InterPro" id="IPR014009">
    <property type="entry name" value="PIK_FAT"/>
</dbReference>
<dbReference type="OrthoDB" id="5570127at2759"/>
<feature type="compositionally biased region" description="Low complexity" evidence="2">
    <location>
        <begin position="467"/>
        <end position="480"/>
    </location>
</feature>
<feature type="region of interest" description="Disordered" evidence="2">
    <location>
        <begin position="2447"/>
        <end position="2470"/>
    </location>
</feature>
<sequence>MKLLFHYFNLDDDSKLQAMQEFSENLETMLASPQYSTFLESVMPKFLNYLRTSKSSQQLRKLILEIIHRIPPNEAMKNHVKPVLQLAFSLIKEENEEIALVCIRIIIELHKQFRPPIGSEVQQFLNFIKKIYTDLPANFNDIFEMKATTSIEASNSSTAVAASSIGGGSGGVAASSSSAPVKLQSALTSLKVLAELPLIVVLMYQLYKQNVHTLVEDFIPLIMDAILMQPSQSARSAPSFNRDLYADFITAQIKMLSFLAYVIRVFLEEINKYSPRMVQGVICLLKNCPPEAANLRRDLLIAIRHILSTDLRNKFVPQIDKLFNENVLIGPGWTARTSFRPLAYSTLADLVHHVRTHLPLNQLSLAVHLFSKNIHDDLLPISIQVMSCKLVLNLVECLRQKSSTDDLEGQGREILIRMLEVFIRKLTYIAKNHVPVLLAKKYGILGLKLFVSTHILILNKLSIYSKESSSTSGSNATTSSEGGPSLASHPPTMNVNDCRTMVRTLLLGIKTITWGAGSCKIPGGTFYKIIKYFLPEEINVFTRLLKYGLRALDIHKIGHSSNTAIQSRSTNNTNSRQRDEKELLEHYSGVFIMLNPCSFKEVIEVNIDYLVERIHNNYNLQIIPNQFLANSATSSCFASILINYLLDKLEEMGSNTERSNLYLKLFKLVFGSVAIFANENEPMLKPHLHKIVNRSMELALTAKEPYNYFVLMRALFRSIGGGSHDLLYQEFLPLLPNLLKGLNLLQSGIHKQHMKDLFVELCLTVPVRLSSLLPYLPMLMDPLVSALNGSQNLVTQGLRTLELCVDNLQQDFLYEHIQPVRAELMQALWRILRNPNESLSHSALRVLGKFGGGNRKSLRESQKLDYEDCHTPGPCISIQFPESKHPISLPVSKAIAFALSILKKSSTDAHYRKQAWLISKYFIVSTLQLSESRCNIKEILTQIRFSEQKPQVSKMHSRLAADEITRKTFEQALTAVFVAAAVNDLRSDAVPFMTDLVTHLAMIAIVQQFSVKPVTYQTRYMDIHVLIDAIAVCMTSAEKSLTIFGEVAITLIIKTAVMILGSPQRISNVPFFDVMAKRLCKCCYERAWFAKSGGCSAIRCLMTHMPLKWVMEHQGAFVSALLFLMMDLSYEVSSGTIDVAKKTLEDLLRLCNKPINNEVNLHDLSAIQKKHFHLVCQRFIREVISPNQTVREQSYQCLELLADITAKSVYDVMVLHKDVIADMIPPKKNLLRHQPVNQQIAIMDGNTFCSTIQPRLYSLDLSSHEHKLFVTELLSLCEADDATLHKLPCYKPVKSLVPLRKSALAALASLHYIEQKSELQKIFNVIFKNLTSSESELQKAAKKAMQSFLVGYQVELDLLHTNIKQLLSGLGDYKSLTPSFIQRLSITTELFPASFSPKLCDQLLTHIKRGADNIAASQSRKKLKQAVEEAIICAKIVNVFHIVPATSFKLFEQIVETVLKCEKATNTDAGSPFREPLLDLALRYPTESVDFFLSRLILPQYSRLFIFLLGKERAKPIRQVLETDPNKIIINALDSVKVPEGETLTSENKALLQYQGVLITRILSKLNPSWYAKQKILFVHLTRLWSSDFFQERVKMESSPANRWDEARLLLKCLLMYYKENKNEITALFQMLRAFTLQHICNFQFFREFLECLCKSYTIEQKRSVFFKFIEMFVKKLLPQEIIAKILSYLIIPMVTESFEEGKIDEIIGGSPNPDQDNDENIVGVFINKIIDPDNPFKASDEVRILLLQFSSLLVEFASPHIHDPANRQGNKLRRLMVYAWPCLLPKQCMDPSTKYFGHLLLAHIIARFAIHRRIVLQVFHSLLKAHALEAKAVVRHALDILTPAMPARMEDGNTLLAHWTKKIIVEDGHITAQLVHILYLVVRHQKVYYSVRHLLVQHMINAMQKLGFPHNSTIDHRKLATDLAEVIIKWELRRVKEEVTDSDATVTLKRSASDELQPEAKKQRTLSQVFRFLSLPVPIENKAPIEKSHSDSIVNFLIRLACSVHEPSTTSGSPNEALSQRCISLLKIALKPELWQNAEIKIVWFDRIFSAADNQPTCNTGNICAGFEIMTHLLSVLSRPAILNACKTISHGLTVCMACQNTKVLITHAVQEFLSKLTALFEMFNEFFKGMQRSEEINAIHMSVARIVFERLQQYERQTYARLIFAQSLLSTIVNTKSLIHRLRGIIIKTIHKLANEHLGSRTESNTTVDLLIACLDLIKGRISTMPPEAKRVLIQTIIVLIDRSTDLKLQKAIVKIVEKWVKDKSNESQIEMKEKCTLLVKIMLSYEKRLHEDQEFQEIFLSFILDLYQDSSLEGSELLLKLEPAFLSGLQCPRPNIREKFFKLYNASTSKNLMDRCLYICCSQNWEKILNHFWIKQCISLILSVARLDAPIESFEQSLVFPSVSSAFTGRPSIFRTALSIDDAGKNPTASLASKDSLDNIEKTTAPEESMDVDANSHESTTNEADGGKIVEDLSDKQSKFLESLRRYQISALLDSLIQLCHYDSELSHDVWITILPQIWQLLNRPQQQQLSIEMGPFLCSGSHVIQRNLSRSAINTFLESLCHCKPPIKLRPCVLRYLGKAHNAWHRAVLTIEEDVAQSKYNQNSQSAPTSESTLFESSHHEALDSLSAMYASLKEEDLFTGLWTKRCKNPKTKIALSYEQHGLYEQAQTTFEIAMAKSREDYALTSISNEMFSVYQLWEEHWIKCSKELGQWDLLLDFGKMKQHPNPLLVLESAWRVPDWAAMKEALNQVEVNCPETFAYKLNLYRGYIAVCQSEDPHVSLVEKFVDFAATQAIRQWRHLPKLVSYAHIPILQAAQLIVELQEAGQIHSSLQSSNVGRNSSVHDMKAVIKTWRNRLPLRSDDLSHWNDVFLWRHHLYQAIIKAYDNSTHVEGHASHAMLGVHATATSIISYAEVARKQDLCGVCLDTLSRIHTIPSVPIFDCFQKIRQQIKCYLQMAGVMGKQELQEGLEVIESTNLRYFSKEMQAEFFALKGIFLAKVGRSDDANVSFSSAVQLHDNLIKAWALWAAYLEEVFMQKKSMQAGASAVTCYLQACRQQNASKHREHLAKTLWLLSFDDGKRTLAEAFERYCCSIPPNQWLPWVPQILSYLGRLEGGSVVHLATAIGRIYPQAVYFCLRTLFLTIKLNQTELQKTEVKDNQTENPDQTRITTAMARCNKVMHVLRDLHPTLLAALEGIVDQMVWFREGWNEEVLKQLRLILKACMEAAFNSRSHVGKSHASSEIINSIKKLVDNFGLAHETVSSLSSVFSTAASETLARRAQVTAQDPNFQKIRGQFSADFDFSIAGSKKLHPIISKLKRWIKVLEAKSKMLPSYFLIEDRCRFLSNYSLATADVELPGESLLPRNSSGYFIRIARFMPRVEIVHKDNCIARRLYIRGHNGKVYPYLVVNDINPVESRREERLLQLLRLLNRYFEKRKEVSKRHLMYTVPRVVAISPQMRLIEDNTSIISLYDIYKRYCGNIKQDPSLPVIHYYESIASIQNKCQAVKSTDLKQIMQEIQNECIPVRVFKSWAIKTYPSATDYWMFRKQFTNQLALLGLAEFALHLTPLMPEMLQIYQDSGDVSAMYYTFNIDDDTGRLLNHTRPVPMRLTVNIDHFLKPYCSSGPLTANMIAASRCLVQPQFSLEATFRIILRDEILTWHRKKRLSSKDSDKIKELENKELIRLVEKNVEAIMNRLRNMAYFENAESKVSAVIRAATDQNNLSRMDPMWYPWL</sequence>
<feature type="domain" description="PI3K/PI4K catalytic" evidence="3">
    <location>
        <begin position="3380"/>
        <end position="3700"/>
    </location>
</feature>
<organism evidence="6 7">
    <name type="scientific">Trichoplax adhaerens</name>
    <name type="common">Trichoplax reptans</name>
    <dbReference type="NCBI Taxonomy" id="10228"/>
    <lineage>
        <taxon>Eukaryota</taxon>
        <taxon>Metazoa</taxon>
        <taxon>Placozoa</taxon>
        <taxon>Uniplacotomia</taxon>
        <taxon>Trichoplacea</taxon>
        <taxon>Trichoplacidae</taxon>
        <taxon>Trichoplax</taxon>
    </lineage>
</organism>
<evidence type="ECO:0000256" key="2">
    <source>
        <dbReference type="SAM" id="MobiDB-lite"/>
    </source>
</evidence>
<dbReference type="STRING" id="10228.B3RQK5"/>
<dbReference type="InterPro" id="IPR003152">
    <property type="entry name" value="FATC_dom"/>
</dbReference>
<dbReference type="GO" id="GO:0000124">
    <property type="term" value="C:SAGA complex"/>
    <property type="evidence" value="ECO:0000318"/>
    <property type="project" value="GO_Central"/>
</dbReference>
<dbReference type="Pfam" id="PF20206">
    <property type="entry name" value="Tra1_ring"/>
    <property type="match status" value="1"/>
</dbReference>
<dbReference type="Pfam" id="PF02260">
    <property type="entry name" value="FATC"/>
    <property type="match status" value="1"/>
</dbReference>
<dbReference type="SMART" id="SM01343">
    <property type="entry name" value="FATC"/>
    <property type="match status" value="1"/>
</dbReference>
<dbReference type="PANTHER" id="PTHR11139:SF1">
    <property type="entry name" value="TRANSFORMATION_TRANSCRIPTION DOMAIN-ASSOCIATED PROTEIN"/>
    <property type="match status" value="1"/>
</dbReference>
<dbReference type="CTD" id="6751921"/>
<keyword evidence="7" id="KW-1185">Reference proteome</keyword>
<dbReference type="GO" id="GO:0140861">
    <property type="term" value="P:DNA repair-dependent chromatin remodeling"/>
    <property type="evidence" value="ECO:0000318"/>
    <property type="project" value="GO_Central"/>
</dbReference>
<dbReference type="GO" id="GO:0035267">
    <property type="term" value="C:NuA4 histone acetyltransferase complex"/>
    <property type="evidence" value="ECO:0000318"/>
    <property type="project" value="GO_Central"/>
</dbReference>
<dbReference type="Pfam" id="PF00454">
    <property type="entry name" value="PI3_PI4_kinase"/>
    <property type="match status" value="1"/>
</dbReference>
<protein>
    <recommendedName>
        <fullName evidence="8">Transformation/transcription domain-associated protein</fullName>
    </recommendedName>
</protein>
<gene>
    <name evidence="6" type="ORF">TRIADDRAFT_23101</name>
</gene>
<evidence type="ECO:0000313" key="6">
    <source>
        <dbReference type="EMBL" id="EDV27262.1"/>
    </source>
</evidence>
<dbReference type="PhylomeDB" id="B3RQK5"/>
<comment type="similarity">
    <text evidence="1">Belongs to the PI3/PI4-kinase family. TRA1 subfamily.</text>
</comment>